<keyword evidence="7 12" id="KW-1133">Transmembrane helix</keyword>
<comment type="similarity">
    <text evidence="2 12">Belongs to the ELO family.</text>
</comment>
<proteinExistence type="inferred from homology"/>
<keyword evidence="4 12" id="KW-0808">Transferase</keyword>
<dbReference type="EC" id="2.3.1.-" evidence="12"/>
<dbReference type="PROSITE" id="PS01188">
    <property type="entry name" value="ELO"/>
    <property type="match status" value="1"/>
</dbReference>
<dbReference type="AlphaFoldDB" id="A0A7S1NBE6"/>
<feature type="transmembrane region" description="Helical" evidence="12">
    <location>
        <begin position="67"/>
        <end position="90"/>
    </location>
</feature>
<accession>A0A7S1NBE6</accession>
<keyword evidence="10 12" id="KW-0275">Fatty acid biosynthesis</keyword>
<dbReference type="GO" id="GO:0019367">
    <property type="term" value="P:fatty acid elongation, saturated fatty acid"/>
    <property type="evidence" value="ECO:0007669"/>
    <property type="project" value="TreeGrafter"/>
</dbReference>
<dbReference type="GO" id="GO:0009922">
    <property type="term" value="F:fatty acid elongase activity"/>
    <property type="evidence" value="ECO:0007669"/>
    <property type="project" value="InterPro"/>
</dbReference>
<evidence type="ECO:0000256" key="1">
    <source>
        <dbReference type="ARBA" id="ARBA00004141"/>
    </source>
</evidence>
<reference evidence="13" key="1">
    <citation type="submission" date="2021-01" db="EMBL/GenBank/DDBJ databases">
        <authorList>
            <person name="Corre E."/>
            <person name="Pelletier E."/>
            <person name="Niang G."/>
            <person name="Scheremetjew M."/>
            <person name="Finn R."/>
            <person name="Kale V."/>
            <person name="Holt S."/>
            <person name="Cochrane G."/>
            <person name="Meng A."/>
            <person name="Brown T."/>
            <person name="Cohen L."/>
        </authorList>
    </citation>
    <scope>NUCLEOTIDE SEQUENCE</scope>
    <source>
        <strain evidence="13">NIES-381</strain>
    </source>
</reference>
<dbReference type="GO" id="GO:0034626">
    <property type="term" value="P:fatty acid elongation, polyunsaturated fatty acid"/>
    <property type="evidence" value="ECO:0007669"/>
    <property type="project" value="TreeGrafter"/>
</dbReference>
<dbReference type="PANTHER" id="PTHR11157">
    <property type="entry name" value="FATTY ACID ACYL TRANSFERASE-RELATED"/>
    <property type="match status" value="1"/>
</dbReference>
<evidence type="ECO:0000256" key="11">
    <source>
        <dbReference type="ARBA" id="ARBA00044291"/>
    </source>
</evidence>
<evidence type="ECO:0000256" key="9">
    <source>
        <dbReference type="ARBA" id="ARBA00023136"/>
    </source>
</evidence>
<name>A0A7S1NBE6_9EUGL</name>
<dbReference type="Pfam" id="PF01151">
    <property type="entry name" value="ELO"/>
    <property type="match status" value="1"/>
</dbReference>
<keyword evidence="5 12" id="KW-0812">Transmembrane</keyword>
<organism evidence="13">
    <name type="scientific">Eutreptiella gymnastica</name>
    <dbReference type="NCBI Taxonomy" id="73025"/>
    <lineage>
        <taxon>Eukaryota</taxon>
        <taxon>Discoba</taxon>
        <taxon>Euglenozoa</taxon>
        <taxon>Euglenida</taxon>
        <taxon>Spirocuta</taxon>
        <taxon>Euglenophyceae</taxon>
        <taxon>Eutreptiales</taxon>
        <taxon>Eutreptiaceae</taxon>
        <taxon>Eutreptiella</taxon>
    </lineage>
</organism>
<evidence type="ECO:0000256" key="3">
    <source>
        <dbReference type="ARBA" id="ARBA00022516"/>
    </source>
</evidence>
<dbReference type="PANTHER" id="PTHR11157:SF17">
    <property type="entry name" value="ELONGATION OF VERY LONG CHAIN FATTY ACIDS PROTEIN 6"/>
    <property type="match status" value="1"/>
</dbReference>
<keyword evidence="9 12" id="KW-0472">Membrane</keyword>
<gene>
    <name evidence="13" type="ORF">EGYM00392_LOCUS20405</name>
</gene>
<dbReference type="GO" id="GO:0042761">
    <property type="term" value="P:very long-chain fatty acid biosynthetic process"/>
    <property type="evidence" value="ECO:0007669"/>
    <property type="project" value="TreeGrafter"/>
</dbReference>
<evidence type="ECO:0000256" key="5">
    <source>
        <dbReference type="ARBA" id="ARBA00022692"/>
    </source>
</evidence>
<dbReference type="GO" id="GO:0005789">
    <property type="term" value="C:endoplasmic reticulum membrane"/>
    <property type="evidence" value="ECO:0007669"/>
    <property type="project" value="TreeGrafter"/>
</dbReference>
<evidence type="ECO:0000256" key="6">
    <source>
        <dbReference type="ARBA" id="ARBA00022832"/>
    </source>
</evidence>
<dbReference type="EMBL" id="HBGA01055492">
    <property type="protein sequence ID" value="CAD9009310.1"/>
    <property type="molecule type" value="Transcribed_RNA"/>
</dbReference>
<evidence type="ECO:0000256" key="12">
    <source>
        <dbReference type="RuleBase" id="RU361115"/>
    </source>
</evidence>
<feature type="transmembrane region" description="Helical" evidence="12">
    <location>
        <begin position="156"/>
        <end position="181"/>
    </location>
</feature>
<dbReference type="InterPro" id="IPR002076">
    <property type="entry name" value="ELO_fam"/>
</dbReference>
<evidence type="ECO:0000256" key="7">
    <source>
        <dbReference type="ARBA" id="ARBA00022989"/>
    </source>
</evidence>
<dbReference type="InterPro" id="IPR030457">
    <property type="entry name" value="ELO_CS"/>
</dbReference>
<evidence type="ECO:0000256" key="10">
    <source>
        <dbReference type="ARBA" id="ARBA00023160"/>
    </source>
</evidence>
<evidence type="ECO:0000256" key="2">
    <source>
        <dbReference type="ARBA" id="ARBA00007263"/>
    </source>
</evidence>
<keyword evidence="8 12" id="KW-0443">Lipid metabolism</keyword>
<protein>
    <recommendedName>
        <fullName evidence="11 12">Elongation of fatty acids protein</fullName>
        <ecNumber evidence="12">2.3.1.-</ecNumber>
    </recommendedName>
</protein>
<evidence type="ECO:0000256" key="4">
    <source>
        <dbReference type="ARBA" id="ARBA00022679"/>
    </source>
</evidence>
<comment type="catalytic activity">
    <reaction evidence="12">
        <text>an acyl-CoA + malonyl-CoA + H(+) = a 3-oxoacyl-CoA + CO2 + CoA</text>
        <dbReference type="Rhea" id="RHEA:50252"/>
        <dbReference type="ChEBI" id="CHEBI:15378"/>
        <dbReference type="ChEBI" id="CHEBI:16526"/>
        <dbReference type="ChEBI" id="CHEBI:57287"/>
        <dbReference type="ChEBI" id="CHEBI:57384"/>
        <dbReference type="ChEBI" id="CHEBI:58342"/>
        <dbReference type="ChEBI" id="CHEBI:90726"/>
    </reaction>
    <physiologicalReaction direction="left-to-right" evidence="12">
        <dbReference type="Rhea" id="RHEA:50253"/>
    </physiologicalReaction>
</comment>
<evidence type="ECO:0000256" key="8">
    <source>
        <dbReference type="ARBA" id="ARBA00023098"/>
    </source>
</evidence>
<evidence type="ECO:0000313" key="13">
    <source>
        <dbReference type="EMBL" id="CAD9009310.1"/>
    </source>
</evidence>
<sequence>MCMPVYLKGPPALPLRLLWTLWNLFLSLFSWAGAIRTVPHMYDTLSAHGFKYTVCTNPFDWYSDGPVGLWTGLFIFSKIPELVDTVFLVLQKKPVIFLHWFHHTTVLVYCWHAFLSAVGPGLWFASMNYSVHSVMYLYYFLMSLRNPTVRKICKMFAPFITSIQLLQMVVGGVVTFWGAYWTINEGTNNCHVDPANYKLGMAMYVSYFCLFAVLFYNLYLGGKKKATKKETKEVKKDEEDDKICGVVDAAGMFRGTSRVSPPRARTRRVE</sequence>
<feature type="transmembrane region" description="Helical" evidence="12">
    <location>
        <begin position="121"/>
        <end position="144"/>
    </location>
</feature>
<keyword evidence="6 12" id="KW-0276">Fatty acid metabolism</keyword>
<comment type="subcellular location">
    <subcellularLocation>
        <location evidence="1">Membrane</location>
        <topology evidence="1">Multi-pass membrane protein</topology>
    </subcellularLocation>
</comment>
<feature type="transmembrane region" description="Helical" evidence="12">
    <location>
        <begin position="97"/>
        <end position="115"/>
    </location>
</feature>
<dbReference type="GO" id="GO:0034625">
    <property type="term" value="P:fatty acid elongation, monounsaturated fatty acid"/>
    <property type="evidence" value="ECO:0007669"/>
    <property type="project" value="TreeGrafter"/>
</dbReference>
<keyword evidence="3 12" id="KW-0444">Lipid biosynthesis</keyword>
<feature type="transmembrane region" description="Helical" evidence="12">
    <location>
        <begin position="201"/>
        <end position="220"/>
    </location>
</feature>
<dbReference type="GO" id="GO:0030148">
    <property type="term" value="P:sphingolipid biosynthetic process"/>
    <property type="evidence" value="ECO:0007669"/>
    <property type="project" value="TreeGrafter"/>
</dbReference>